<dbReference type="Gene3D" id="3.40.50.2020">
    <property type="match status" value="1"/>
</dbReference>
<dbReference type="CDD" id="cd06223">
    <property type="entry name" value="PRTases_typeI"/>
    <property type="match status" value="1"/>
</dbReference>
<dbReference type="InterPro" id="IPR023214">
    <property type="entry name" value="HAD_sf"/>
</dbReference>
<gene>
    <name evidence="4" type="ORF">PNAL_LOCUS4546</name>
</gene>
<evidence type="ECO:0000259" key="1">
    <source>
        <dbReference type="Pfam" id="PF07971"/>
    </source>
</evidence>
<dbReference type="SUPFAM" id="SSF48208">
    <property type="entry name" value="Six-hairpin glycosidases"/>
    <property type="match status" value="1"/>
</dbReference>
<dbReference type="InterPro" id="IPR029057">
    <property type="entry name" value="PRTase-like"/>
</dbReference>
<dbReference type="Gene3D" id="3.30.2080.10">
    <property type="entry name" value="GH92 mannosidase domain"/>
    <property type="match status" value="1"/>
</dbReference>
<dbReference type="NCBIfam" id="TIGR01180">
    <property type="entry name" value="aman2_put"/>
    <property type="match status" value="1"/>
</dbReference>
<dbReference type="FunFam" id="1.20.1050.60:FF:000001">
    <property type="entry name" value="Putative alpha-1,2-mannosidase"/>
    <property type="match status" value="1"/>
</dbReference>
<dbReference type="Pfam" id="PF17678">
    <property type="entry name" value="Glyco_hydro_92N"/>
    <property type="match status" value="1"/>
</dbReference>
<dbReference type="Pfam" id="PF14681">
    <property type="entry name" value="UPRTase"/>
    <property type="match status" value="1"/>
</dbReference>
<feature type="domain" description="Glycosyl hydrolase family 92 N-terminal" evidence="3">
    <location>
        <begin position="644"/>
        <end position="942"/>
    </location>
</feature>
<evidence type="ECO:0000313" key="5">
    <source>
        <dbReference type="Proteomes" id="UP001153461"/>
    </source>
</evidence>
<dbReference type="InterPro" id="IPR050883">
    <property type="entry name" value="PNGase"/>
</dbReference>
<dbReference type="Proteomes" id="UP001153461">
    <property type="component" value="Unassembled WGS sequence"/>
</dbReference>
<dbReference type="InterPro" id="IPR012939">
    <property type="entry name" value="Glyco_hydro_92"/>
</dbReference>
<dbReference type="PANTHER" id="PTHR12143">
    <property type="entry name" value="PEPTIDE N-GLYCANASE PNGASE -RELATED"/>
    <property type="match status" value="1"/>
</dbReference>
<dbReference type="GO" id="GO:0005975">
    <property type="term" value="P:carbohydrate metabolic process"/>
    <property type="evidence" value="ECO:0007669"/>
    <property type="project" value="InterPro"/>
</dbReference>
<evidence type="ECO:0000313" key="4">
    <source>
        <dbReference type="EMBL" id="CAG8095825.1"/>
    </source>
</evidence>
<organism evidence="4 5">
    <name type="scientific">Penicillium nalgiovense</name>
    <dbReference type="NCBI Taxonomy" id="60175"/>
    <lineage>
        <taxon>Eukaryota</taxon>
        <taxon>Fungi</taxon>
        <taxon>Dikarya</taxon>
        <taxon>Ascomycota</taxon>
        <taxon>Pezizomycotina</taxon>
        <taxon>Eurotiomycetes</taxon>
        <taxon>Eurotiomycetidae</taxon>
        <taxon>Eurotiales</taxon>
        <taxon>Aspergillaceae</taxon>
        <taxon>Penicillium</taxon>
    </lineage>
</organism>
<evidence type="ECO:0008006" key="6">
    <source>
        <dbReference type="Google" id="ProtNLM"/>
    </source>
</evidence>
<dbReference type="InterPro" id="IPR005887">
    <property type="entry name" value="GH92_a_mannosidase_put"/>
</dbReference>
<dbReference type="InterPro" id="IPR041371">
    <property type="entry name" value="GH92_N"/>
</dbReference>
<dbReference type="PANTHER" id="PTHR12143:SF43">
    <property type="entry name" value="PUTATIVE-RELATED"/>
    <property type="match status" value="1"/>
</dbReference>
<dbReference type="Pfam" id="PF07971">
    <property type="entry name" value="Glyco_hydro_92"/>
    <property type="match status" value="1"/>
</dbReference>
<dbReference type="InterPro" id="IPR036412">
    <property type="entry name" value="HAD-like_sf"/>
</dbReference>
<dbReference type="Gene3D" id="1.20.1610.10">
    <property type="entry name" value="alpha-1,2-mannosidases domains"/>
    <property type="match status" value="1"/>
</dbReference>
<dbReference type="GO" id="GO:0006516">
    <property type="term" value="P:glycoprotein catabolic process"/>
    <property type="evidence" value="ECO:0007669"/>
    <property type="project" value="TreeGrafter"/>
</dbReference>
<sequence length="1442" mass="159764">MFWPEDDENGWSVCTPGDLDTYTHILYLDVPAELIAKYRLNDNKWSRPNVSAPHLAKWQAFEKNELRHLCRHHDILFTLLSPPLASVSKVGFLIRDFRTHSEAYNKNAAERKMLEILAAGSGNVETVIVLDADKTLAQEDSGVLFWEHIRALSGAAEDSGPLKALFSSPLGYSYIAFRQATLLYEEVAENAEFEAYCQAVALKIRMHRDIVNLLHLVRGTRHVRAVVVTCGIRSVWDKVLEKEGLSSTVKVIGGGRLDDGLVVTPSVKAELANYLRIARNLYVFAFGDSPLDLEMLKAADQAVVVTGEEKTRSKSMEKKLAEEIGKNGFHPRQTVLPAFATPRMDTTRLPLVRLTDQNFLASVFARYKNLYVLHATDRPAAKLLMTPMRDASISGSALRKVHARAGFYLATELCTQIIGVEAYPVPHVQGHQADGYRLLHEEATLIVPLMRGGEPMAFGVNDAFPLAVFHHAKVPCDLQHEHLEDTATIILVDSVVNTGKSILQFVQHIRSLNATICIVVVAGVIHSQTISTSRIARALGRFDGLSFVALRLSDNQFTGRGTTDTVLPNPAFGNLGSIYFIHRAQISRIKPICGDLVSYQHSSIIMLTVLLVLLAGLASGAYSQPTKETKTDPTYHDNVGVLKYVNPIIGTYGTTSNGNGGMIPSVSPPFGMTRWTPQTRENFISQVPYGDSDRLIHGFQATHQPAIWMGEAGQVVLTPGIGEVQPLFQNRGLQFRKKDETSTPYVYEVLLDASQLLDCDWNATAVAVGDGPVPGGAGPVPVEVKEGANGRTRKRQIEPVLSSIYGDYYQQSIQVAMSADSHVGHLRFDFQHSHTNVDSKGQPWIFIQASRRNWTGEVHIDENSREVYGYNTERQDYLLGPDKASSFKGYFVSRFSEPFTEFGVANGGSIIEDEVRRHGNFTGAYVKFVNSTSRVEVRTGVSYISVSQARKNLGIQAPDASTFEDTVEKVKSAWLEKLGRVSIKGVKKTDADNNPRTVWYTGLFHALQYPNDFSEPTSNQEGAPRVFYSGYTDSVHTENDSYYQSWSIWDTYRAEHSLLTLFAPERVNSMMRSLLRIFDWSGWLPMWANLVETNIMIATNADVVLANALERGFKDFDIGKAWKAVKKDAYTPPDHDTDTLYYDREPGTSYEVRAGLTSYMKQGWVSNDGWSEAGSRTLDYAFNDYACSVVAAHAGEDNATVEALKKRSGNYAYVWNNETQFMQARNANGSWANNTFGWTEGDDWVYTFDVMHDLKGLADLFGGRQAFRDKLDAHFQGGHNDHTNEPSHHVPYLYSALGYPNQAAETIKDIAWANYNATSGGLGGNEDLGQMSAWYVFSALGFYPVNPASDEYIVGTPFFEEVSIRLPIGASTGGDLASGIDRTLKISAPGASTKPYVGSLKVDGKRINTPILKHSQLVHAASIGFEMSSTPASWGSRPLWEI</sequence>
<proteinExistence type="predicted"/>
<dbReference type="GO" id="GO:0000224">
    <property type="term" value="F:peptide-N4-(N-acetyl-beta-glucosaminyl)asparagine amidase activity"/>
    <property type="evidence" value="ECO:0007669"/>
    <property type="project" value="TreeGrafter"/>
</dbReference>
<dbReference type="GO" id="GO:0030246">
    <property type="term" value="F:carbohydrate binding"/>
    <property type="evidence" value="ECO:0007669"/>
    <property type="project" value="InterPro"/>
</dbReference>
<dbReference type="SUPFAM" id="SSF53271">
    <property type="entry name" value="PRTase-like"/>
    <property type="match status" value="1"/>
</dbReference>
<dbReference type="InterPro" id="IPR014718">
    <property type="entry name" value="GH-type_carb-bd"/>
</dbReference>
<dbReference type="GO" id="GO:0005829">
    <property type="term" value="C:cytosol"/>
    <property type="evidence" value="ECO:0007669"/>
    <property type="project" value="TreeGrafter"/>
</dbReference>
<dbReference type="GO" id="GO:0005634">
    <property type="term" value="C:nucleus"/>
    <property type="evidence" value="ECO:0007669"/>
    <property type="project" value="TreeGrafter"/>
</dbReference>
<dbReference type="EMBL" id="CAJVNV010000177">
    <property type="protein sequence ID" value="CAG8095825.1"/>
    <property type="molecule type" value="Genomic_DNA"/>
</dbReference>
<name>A0A9W4MR83_PENNA</name>
<dbReference type="Gene3D" id="2.70.98.10">
    <property type="match status" value="2"/>
</dbReference>
<dbReference type="Pfam" id="PF12710">
    <property type="entry name" value="HAD"/>
    <property type="match status" value="1"/>
</dbReference>
<dbReference type="InterPro" id="IPR008928">
    <property type="entry name" value="6-hairpin_glycosidase_sf"/>
</dbReference>
<evidence type="ECO:0000259" key="2">
    <source>
        <dbReference type="Pfam" id="PF14681"/>
    </source>
</evidence>
<evidence type="ECO:0000259" key="3">
    <source>
        <dbReference type="Pfam" id="PF17678"/>
    </source>
</evidence>
<feature type="domain" description="Phosphoribosyltransferase" evidence="2">
    <location>
        <begin position="376"/>
        <end position="565"/>
    </location>
</feature>
<dbReference type="Gene3D" id="3.40.50.300">
    <property type="entry name" value="P-loop containing nucleotide triphosphate hydrolases"/>
    <property type="match status" value="1"/>
</dbReference>
<dbReference type="SUPFAM" id="SSF56784">
    <property type="entry name" value="HAD-like"/>
    <property type="match status" value="1"/>
</dbReference>
<accession>A0A9W4MR83</accession>
<comment type="caution">
    <text evidence="4">The sequence shown here is derived from an EMBL/GenBank/DDBJ whole genome shotgun (WGS) entry which is preliminary data.</text>
</comment>
<dbReference type="Gene3D" id="3.40.50.1000">
    <property type="entry name" value="HAD superfamily/HAD-like"/>
    <property type="match status" value="1"/>
</dbReference>
<dbReference type="Gene3D" id="1.20.1050.60">
    <property type="entry name" value="alpha-1,2-mannosidase"/>
    <property type="match status" value="1"/>
</dbReference>
<dbReference type="InterPro" id="IPR000836">
    <property type="entry name" value="PRTase_dom"/>
</dbReference>
<reference evidence="4" key="1">
    <citation type="submission" date="2021-07" db="EMBL/GenBank/DDBJ databases">
        <authorList>
            <person name="Branca A.L. A."/>
        </authorList>
    </citation>
    <scope>NUCLEOTIDE SEQUENCE</scope>
</reference>
<protein>
    <recommendedName>
        <fullName evidence="6">Glycoside hydrolase family 92 protein</fullName>
    </recommendedName>
</protein>
<feature type="domain" description="Glycosyl hydrolase family 92" evidence="1">
    <location>
        <begin position="948"/>
        <end position="1428"/>
    </location>
</feature>
<dbReference type="InterPro" id="IPR027417">
    <property type="entry name" value="P-loop_NTPase"/>
</dbReference>